<evidence type="ECO:0000256" key="2">
    <source>
        <dbReference type="ARBA" id="ARBA00022512"/>
    </source>
</evidence>
<feature type="domain" description="SpaA-like prealbumin fold" evidence="10">
    <location>
        <begin position="353"/>
        <end position="449"/>
    </location>
</feature>
<feature type="chain" id="PRO_5039727061" description="Peptidase" evidence="7">
    <location>
        <begin position="24"/>
        <end position="534"/>
    </location>
</feature>
<dbReference type="Proteomes" id="UP000078516">
    <property type="component" value="Unassembled WGS sequence"/>
</dbReference>
<feature type="domain" description="Gram-positive pilin subunit D1 N-terminal" evidence="9">
    <location>
        <begin position="38"/>
        <end position="198"/>
    </location>
</feature>
<comment type="caution">
    <text evidence="11">The sequence shown here is derived from an EMBL/GenBank/DDBJ whole genome shotgun (WGS) entry which is preliminary data.</text>
</comment>
<dbReference type="RefSeq" id="WP_067482030.1">
    <property type="nucleotide sequence ID" value="NZ_LWMN01000010.1"/>
</dbReference>
<feature type="transmembrane region" description="Helical" evidence="6">
    <location>
        <begin position="500"/>
        <end position="517"/>
    </location>
</feature>
<accession>A0A179ET62</accession>
<dbReference type="NCBIfam" id="TIGR04226">
    <property type="entry name" value="RrgB_K2N_iso_D2"/>
    <property type="match status" value="1"/>
</dbReference>
<dbReference type="NCBIfam" id="TIGR01167">
    <property type="entry name" value="LPXTG_anchor"/>
    <property type="match status" value="1"/>
</dbReference>
<gene>
    <name evidence="11" type="ORF">A6E74_03025</name>
</gene>
<reference evidence="11 12" key="1">
    <citation type="submission" date="2016-04" db="EMBL/GenBank/DDBJ databases">
        <title>Draft genome of an Enterococcus thailandicus strain isolated from bovine feces.</title>
        <authorList>
            <person name="Beukers A.G."/>
            <person name="Zaheer R."/>
            <person name="Goji N."/>
            <person name="Cook S.R."/>
            <person name="Amoako K."/>
            <person name="Chaves A.V."/>
            <person name="Ward M.P."/>
            <person name="Mcallister T.A."/>
        </authorList>
    </citation>
    <scope>NUCLEOTIDE SEQUENCE [LARGE SCALE GENOMIC DNA]</scope>
    <source>
        <strain evidence="11 12">F0711D 46</strain>
    </source>
</reference>
<organism evidence="11 12">
    <name type="scientific">Enterococcus thailandicus</name>
    <dbReference type="NCBI Taxonomy" id="417368"/>
    <lineage>
        <taxon>Bacteria</taxon>
        <taxon>Bacillati</taxon>
        <taxon>Bacillota</taxon>
        <taxon>Bacilli</taxon>
        <taxon>Lactobacillales</taxon>
        <taxon>Enterococcaceae</taxon>
        <taxon>Enterococcus</taxon>
    </lineage>
</organism>
<evidence type="ECO:0000256" key="5">
    <source>
        <dbReference type="ARBA" id="ARBA00023088"/>
    </source>
</evidence>
<sequence>MMKQLLSRLSIVLVSLLSVFMMAQINSTEVHAETEASSTITLHIHKLLFDHEADIDEQHNDGETNPFEEPIGLQNFEGLNDVEFTVYEVTDMYYEQLAASDFENQPIEEFRAAFLRYMQTADVEALTKYVGVTQTQGNEKGIASFELPAKKGDKDSVFFIKETNHPPTVNSITRPMLVVLPVFDNNGNELQTIRIFPKSRATRTIPPTLTKKINGEKIDFEFGEPIDYQSTLTVPSDIANYESFVVTDIPDDSLMLIQKATAEETVSISLSQPETRPFYTFTSISERGFTVAFDPKVLADHVGEKITFSYQMLIQENNLNQSDFLNRISLIVDGEKKIEVTTTVETGGKYFVKVDAIDESKKLTGAEFVVLNDKGEYLARADGKNIWIDATKVPTSYENLVKLVSDTNGLFWINGLRYGNYQLLEIKAPEGYLLNKEKVPFVVAKGTFTQQENQTLKIVNQQETVKKGIPATPVVPTASIATPSKFGKDLPKTADQFNNYLLAAGLLMIASAGYLLVKQHNHGVKKKNGSEENE</sequence>
<keyword evidence="6" id="KW-1133">Transmembrane helix</keyword>
<dbReference type="EMBL" id="LWMN01000010">
    <property type="protein sequence ID" value="OAQ56397.1"/>
    <property type="molecule type" value="Genomic_DNA"/>
</dbReference>
<dbReference type="Pfam" id="PF00746">
    <property type="entry name" value="Gram_pos_anchor"/>
    <property type="match status" value="1"/>
</dbReference>
<keyword evidence="2" id="KW-0134">Cell wall</keyword>
<evidence type="ECO:0000256" key="4">
    <source>
        <dbReference type="ARBA" id="ARBA00022729"/>
    </source>
</evidence>
<evidence type="ECO:0000256" key="1">
    <source>
        <dbReference type="ARBA" id="ARBA00007257"/>
    </source>
</evidence>
<name>A0A179ET62_ENTTH</name>
<keyword evidence="4 7" id="KW-0732">Signal</keyword>
<dbReference type="SUPFAM" id="SSF49478">
    <property type="entry name" value="Cna protein B-type domain"/>
    <property type="match status" value="1"/>
</dbReference>
<evidence type="ECO:0000259" key="9">
    <source>
        <dbReference type="Pfam" id="PF16555"/>
    </source>
</evidence>
<evidence type="ECO:0000313" key="11">
    <source>
        <dbReference type="EMBL" id="OAQ56397.1"/>
    </source>
</evidence>
<protein>
    <recommendedName>
        <fullName evidence="13">Peptidase</fullName>
    </recommendedName>
</protein>
<dbReference type="PANTHER" id="PTHR36108">
    <property type="entry name" value="COLOSSIN-B-RELATED"/>
    <property type="match status" value="1"/>
</dbReference>
<dbReference type="Gene3D" id="2.60.40.10">
    <property type="entry name" value="Immunoglobulins"/>
    <property type="match status" value="2"/>
</dbReference>
<comment type="similarity">
    <text evidence="1">Belongs to the serine-aspartate repeat-containing protein (SDr) family.</text>
</comment>
<keyword evidence="6" id="KW-0472">Membrane</keyword>
<dbReference type="InterPro" id="IPR048052">
    <property type="entry name" value="FM1-like"/>
</dbReference>
<evidence type="ECO:0000259" key="10">
    <source>
        <dbReference type="Pfam" id="PF17802"/>
    </source>
</evidence>
<dbReference type="InterPro" id="IPR041033">
    <property type="entry name" value="SpaA_PFL_dom_1"/>
</dbReference>
<keyword evidence="6" id="KW-0812">Transmembrane</keyword>
<proteinExistence type="inferred from homology"/>
<feature type="domain" description="Gram-positive cocci surface proteins LPxTG" evidence="8">
    <location>
        <begin position="483"/>
        <end position="518"/>
    </location>
</feature>
<dbReference type="InterPro" id="IPR032364">
    <property type="entry name" value="GramPos_pilinD1_N"/>
</dbReference>
<evidence type="ECO:0000256" key="6">
    <source>
        <dbReference type="SAM" id="Phobius"/>
    </source>
</evidence>
<dbReference type="PANTHER" id="PTHR36108:SF13">
    <property type="entry name" value="COLOSSIN-B-RELATED"/>
    <property type="match status" value="1"/>
</dbReference>
<evidence type="ECO:0000256" key="7">
    <source>
        <dbReference type="SAM" id="SignalP"/>
    </source>
</evidence>
<dbReference type="NCBIfam" id="NF033902">
    <property type="entry name" value="iso_D2_wall_anc"/>
    <property type="match status" value="1"/>
</dbReference>
<evidence type="ECO:0000259" key="8">
    <source>
        <dbReference type="Pfam" id="PF00746"/>
    </source>
</evidence>
<dbReference type="Pfam" id="PF16555">
    <property type="entry name" value="GramPos_pilinD1"/>
    <property type="match status" value="1"/>
</dbReference>
<evidence type="ECO:0008006" key="13">
    <source>
        <dbReference type="Google" id="ProtNLM"/>
    </source>
</evidence>
<keyword evidence="12" id="KW-1185">Reference proteome</keyword>
<dbReference type="AlphaFoldDB" id="A0A179ET62"/>
<dbReference type="InterPro" id="IPR026466">
    <property type="entry name" value="Fim_isopep_form_D2_dom"/>
</dbReference>
<dbReference type="Pfam" id="PF17802">
    <property type="entry name" value="SpaA"/>
    <property type="match status" value="1"/>
</dbReference>
<keyword evidence="5" id="KW-0572">Peptidoglycan-anchor</keyword>
<evidence type="ECO:0000313" key="12">
    <source>
        <dbReference type="Proteomes" id="UP000078516"/>
    </source>
</evidence>
<feature type="signal peptide" evidence="7">
    <location>
        <begin position="1"/>
        <end position="23"/>
    </location>
</feature>
<dbReference type="InterPro" id="IPR013783">
    <property type="entry name" value="Ig-like_fold"/>
</dbReference>
<keyword evidence="3" id="KW-0964">Secreted</keyword>
<evidence type="ECO:0000256" key="3">
    <source>
        <dbReference type="ARBA" id="ARBA00022525"/>
    </source>
</evidence>
<dbReference type="Gene3D" id="2.60.40.740">
    <property type="match status" value="1"/>
</dbReference>
<dbReference type="InterPro" id="IPR019931">
    <property type="entry name" value="LPXTG_anchor"/>
</dbReference>